<sequence>MKSSIKNLFVAASMLAIFAVPTFAAKATVGEVAPDFTLTDINGKAHRLSDYQGKTVVLEWVNPECPFVVKHYTSGNMPNLQGASTTDGVVWLTINSGSAGAQGDYSSSQVERWMEQTGAKPSAYFRDQDGSVGHLYGAKTTPHMYVVNPTGTLVYDGAIDSIASANKRDLAKAQNYVVAALAAVKSGGMPAKTQSQPYGCSVKY</sequence>
<dbReference type="AlphaFoldDB" id="A0AAF0CS88"/>
<evidence type="ECO:0000259" key="2">
    <source>
        <dbReference type="PROSITE" id="PS51352"/>
    </source>
</evidence>
<evidence type="ECO:0000256" key="1">
    <source>
        <dbReference type="SAM" id="SignalP"/>
    </source>
</evidence>
<keyword evidence="1" id="KW-0732">Signal</keyword>
<dbReference type="EMBL" id="CP119075">
    <property type="protein sequence ID" value="WED67148.1"/>
    <property type="molecule type" value="Genomic_DNA"/>
</dbReference>
<dbReference type="RefSeq" id="WP_330931411.1">
    <property type="nucleotide sequence ID" value="NZ_CP119075.1"/>
</dbReference>
<dbReference type="Proteomes" id="UP001218638">
    <property type="component" value="Chromosome"/>
</dbReference>
<dbReference type="InterPro" id="IPR036249">
    <property type="entry name" value="Thioredoxin-like_sf"/>
</dbReference>
<dbReference type="PANTHER" id="PTHR43640">
    <property type="entry name" value="OS07G0260300 PROTEIN"/>
    <property type="match status" value="1"/>
</dbReference>
<feature type="signal peptide" evidence="1">
    <location>
        <begin position="1"/>
        <end position="24"/>
    </location>
</feature>
<feature type="domain" description="Thioredoxin" evidence="2">
    <location>
        <begin position="27"/>
        <end position="182"/>
    </location>
</feature>
<evidence type="ECO:0000313" key="4">
    <source>
        <dbReference type="Proteomes" id="UP001218638"/>
    </source>
</evidence>
<dbReference type="Pfam" id="PF00578">
    <property type="entry name" value="AhpC-TSA"/>
    <property type="match status" value="1"/>
</dbReference>
<dbReference type="Gene3D" id="3.40.30.10">
    <property type="entry name" value="Glutaredoxin"/>
    <property type="match status" value="1"/>
</dbReference>
<dbReference type="InterPro" id="IPR013766">
    <property type="entry name" value="Thioredoxin_domain"/>
</dbReference>
<proteinExistence type="predicted"/>
<feature type="chain" id="PRO_5042188532" evidence="1">
    <location>
        <begin position="25"/>
        <end position="204"/>
    </location>
</feature>
<reference evidence="3" key="1">
    <citation type="submission" date="2023-03" db="EMBL/GenBank/DDBJ databases">
        <title>Lomoglobus Profundus gen. nov., sp. nov., a novel member of the phylum Verrucomicrobia, isolated from deep-marine sediment of South China Sea.</title>
        <authorList>
            <person name="Ahmad T."/>
            <person name="Ishaq S.E."/>
            <person name="Wang F."/>
        </authorList>
    </citation>
    <scope>NUCLEOTIDE SEQUENCE</scope>
    <source>
        <strain evidence="3">LMO-M01</strain>
    </source>
</reference>
<evidence type="ECO:0000313" key="3">
    <source>
        <dbReference type="EMBL" id="WED67148.1"/>
    </source>
</evidence>
<dbReference type="PROSITE" id="PS51352">
    <property type="entry name" value="THIOREDOXIN_2"/>
    <property type="match status" value="1"/>
</dbReference>
<dbReference type="InterPro" id="IPR047262">
    <property type="entry name" value="PRX-like1"/>
</dbReference>
<dbReference type="KEGG" id="slom:PXH66_09820"/>
<dbReference type="GO" id="GO:0016491">
    <property type="term" value="F:oxidoreductase activity"/>
    <property type="evidence" value="ECO:0007669"/>
    <property type="project" value="InterPro"/>
</dbReference>
<name>A0AAF0CS88_9BACT</name>
<protein>
    <submittedName>
        <fullName evidence="3">Redoxin domain-containing protein</fullName>
    </submittedName>
</protein>
<dbReference type="GO" id="GO:0016209">
    <property type="term" value="F:antioxidant activity"/>
    <property type="evidence" value="ECO:0007669"/>
    <property type="project" value="InterPro"/>
</dbReference>
<dbReference type="SUPFAM" id="SSF52833">
    <property type="entry name" value="Thioredoxin-like"/>
    <property type="match status" value="1"/>
</dbReference>
<gene>
    <name evidence="3" type="ORF">PXH66_09820</name>
</gene>
<dbReference type="InterPro" id="IPR000866">
    <property type="entry name" value="AhpC/TSA"/>
</dbReference>
<accession>A0AAF0CS88</accession>
<dbReference type="PANTHER" id="PTHR43640:SF1">
    <property type="entry name" value="THIOREDOXIN-DEPENDENT PEROXIREDOXIN"/>
    <property type="match status" value="1"/>
</dbReference>
<keyword evidence="4" id="KW-1185">Reference proteome</keyword>
<organism evidence="3 4">
    <name type="scientific">Synoicihabitans lomoniglobus</name>
    <dbReference type="NCBI Taxonomy" id="2909285"/>
    <lineage>
        <taxon>Bacteria</taxon>
        <taxon>Pseudomonadati</taxon>
        <taxon>Verrucomicrobiota</taxon>
        <taxon>Opitutia</taxon>
        <taxon>Opitutales</taxon>
        <taxon>Opitutaceae</taxon>
        <taxon>Synoicihabitans</taxon>
    </lineage>
</organism>